<dbReference type="EMBL" id="BKCF01000005">
    <property type="protein sequence ID" value="GEQ87029.1"/>
    <property type="molecule type" value="Genomic_DNA"/>
</dbReference>
<comment type="caution">
    <text evidence="1">The sequence shown here is derived from an EMBL/GenBank/DDBJ whole genome shotgun (WGS) entry which is preliminary data.</text>
</comment>
<reference evidence="1 2" key="1">
    <citation type="submission" date="2019-08" db="EMBL/GenBank/DDBJ databases">
        <title>Ulvibacter marinistellae sp. nov., isolated from a starfish, Patiria pectinifera.</title>
        <authorList>
            <person name="Kawano K."/>
            <person name="Ushijima N."/>
            <person name="Kihara M."/>
            <person name="Itoh H."/>
        </authorList>
    </citation>
    <scope>NUCLEOTIDE SEQUENCE [LARGE SCALE GENOMIC DNA]</scope>
    <source>
        <strain evidence="1 2">KK4</strain>
    </source>
</reference>
<organism evidence="1 2">
    <name type="scientific">Patiriisocius marinistellae</name>
    <dbReference type="NCBI Taxonomy" id="2494560"/>
    <lineage>
        <taxon>Bacteria</taxon>
        <taxon>Pseudomonadati</taxon>
        <taxon>Bacteroidota</taxon>
        <taxon>Flavobacteriia</taxon>
        <taxon>Flavobacteriales</taxon>
        <taxon>Flavobacteriaceae</taxon>
        <taxon>Patiriisocius</taxon>
    </lineage>
</organism>
<proteinExistence type="predicted"/>
<accession>A0A5J4G2J3</accession>
<dbReference type="OrthoDB" id="1345111at2"/>
<evidence type="ECO:0000313" key="2">
    <source>
        <dbReference type="Proteomes" id="UP000326994"/>
    </source>
</evidence>
<dbReference type="InterPro" id="IPR008983">
    <property type="entry name" value="Tumour_necrosis_fac-like_dom"/>
</dbReference>
<dbReference type="SUPFAM" id="SSF49842">
    <property type="entry name" value="TNF-like"/>
    <property type="match status" value="1"/>
</dbReference>
<dbReference type="AlphaFoldDB" id="A0A5J4G2J3"/>
<dbReference type="RefSeq" id="WP_151894946.1">
    <property type="nucleotide sequence ID" value="NZ_BKCF01000005.1"/>
</dbReference>
<gene>
    <name evidence="1" type="ORF">ULMS_25370</name>
</gene>
<protein>
    <recommendedName>
        <fullName evidence="3">C1q domain-containing protein</fullName>
    </recommendedName>
</protein>
<dbReference type="Gene3D" id="2.60.120.40">
    <property type="match status" value="1"/>
</dbReference>
<evidence type="ECO:0008006" key="3">
    <source>
        <dbReference type="Google" id="ProtNLM"/>
    </source>
</evidence>
<evidence type="ECO:0000313" key="1">
    <source>
        <dbReference type="EMBL" id="GEQ87029.1"/>
    </source>
</evidence>
<name>A0A5J4G2J3_9FLAO</name>
<keyword evidence="2" id="KW-1185">Reference proteome</keyword>
<sequence length="233" mass="25787">MKLTNFFKCAFLLIATQSVSQVGINTVDPTATLDINGDLRIRTVENEINYELAKDSLLVISRNGKLKSISSSAVFNSLEKSLVKSRFVTSNEIDVNLISGVAQILPFNDELIDIYEEYNTSTYTFTPKKNGYYKIFATINLAPDDILGATSSLSVSLQVKKGFTIITESSSALIGAVVGTSNVYIQPIRTIETVEYLTTNDEVSFYLLNSDLAPLDVDLLTGDNSFFYIERIR</sequence>
<dbReference type="Proteomes" id="UP000326994">
    <property type="component" value="Unassembled WGS sequence"/>
</dbReference>